<comment type="caution">
    <text evidence="1">The sequence shown here is derived from an EMBL/GenBank/DDBJ whole genome shotgun (WGS) entry which is preliminary data.</text>
</comment>
<dbReference type="RefSeq" id="WP_184273451.1">
    <property type="nucleotide sequence ID" value="NZ_JACHKY010000007.1"/>
</dbReference>
<protein>
    <submittedName>
        <fullName evidence="1">Uncharacterized protein</fullName>
    </submittedName>
</protein>
<dbReference type="EMBL" id="JACHKY010000007">
    <property type="protein sequence ID" value="MBB4799694.1"/>
    <property type="molecule type" value="Genomic_DNA"/>
</dbReference>
<evidence type="ECO:0000313" key="1">
    <source>
        <dbReference type="EMBL" id="MBB4799694.1"/>
    </source>
</evidence>
<reference evidence="1 2" key="1">
    <citation type="submission" date="2020-08" db="EMBL/GenBank/DDBJ databases">
        <title>Functional genomics of gut bacteria from endangered species of beetles.</title>
        <authorList>
            <person name="Carlos-Shanley C."/>
        </authorList>
    </citation>
    <scope>NUCLEOTIDE SEQUENCE [LARGE SCALE GENOMIC DNA]</scope>
    <source>
        <strain evidence="1 2">S00123</strain>
    </source>
</reference>
<name>A0A7W7ISE8_9CAUL</name>
<keyword evidence="2" id="KW-1185">Reference proteome</keyword>
<organism evidence="1 2">
    <name type="scientific">Brevundimonas bullata</name>
    <dbReference type="NCBI Taxonomy" id="13160"/>
    <lineage>
        <taxon>Bacteria</taxon>
        <taxon>Pseudomonadati</taxon>
        <taxon>Pseudomonadota</taxon>
        <taxon>Alphaproteobacteria</taxon>
        <taxon>Caulobacterales</taxon>
        <taxon>Caulobacteraceae</taxon>
        <taxon>Brevundimonas</taxon>
    </lineage>
</organism>
<dbReference type="AlphaFoldDB" id="A0A7W7ISE8"/>
<gene>
    <name evidence="1" type="ORF">HNP32_003454</name>
</gene>
<evidence type="ECO:0000313" key="2">
    <source>
        <dbReference type="Proteomes" id="UP000539957"/>
    </source>
</evidence>
<proteinExistence type="predicted"/>
<sequence length="63" mass="6784">MASTTQTQAEARVAVEVARYGSARAAYHALTVPFGPVPTNPEEVAFDRALWSAMNGECWEQAA</sequence>
<dbReference type="Proteomes" id="UP000539957">
    <property type="component" value="Unassembled WGS sequence"/>
</dbReference>
<accession>A0A7W7ISE8</accession>